<feature type="domain" description="eCIS core" evidence="1">
    <location>
        <begin position="71"/>
        <end position="136"/>
    </location>
</feature>
<sequence>MKNQSLMRRPSETSSLINHGQAAYAQASMGQNYIHNLHKTVGNRAVAQMMQAGLQANPMQTVQSKTNRTGLPDDLKSGVESLSGISLDDVKVHYNSSKPAQLQAHAYAEGTDIHVAPGQDQHLPHEAWHVVQQKQGLVKPMMQMGGVAINDDAGLEQDADIMGARALQQAQGGTENSPPAIQRSSLSGAGVVQRMLVSSVKKSNGDEEEKQVNASDLGESNVIFKEYAQFLENDSSAYVKGEVKKGIAGLKKVLNEAEVDAGELKESFIAGLIQNGLWKEAKDSDFDALRTQISTLYPDFKGVDEYTNQETIDYCKDDPEPLQVWLEELITLTGDKVSDFVAGAASLTAGWKNYLAYVLYDKAKVKFYDMTEEFVPFVQPFIQLIEDINANRIDSLDYVRKYGNNPANYGAEFEVAGPAEMVTKYDDKAVVHTHYDANNAQPNYGHTKPYDKRYETGYGYTVVNLPALLGMDDTQKTYNAL</sequence>
<proteinExistence type="predicted"/>
<dbReference type="RefSeq" id="WP_268617856.1">
    <property type="nucleotide sequence ID" value="NZ_JAMDMX010000115.1"/>
</dbReference>
<protein>
    <submittedName>
        <fullName evidence="2">DUF4157 domain-containing protein</fullName>
    </submittedName>
</protein>
<organism evidence="2 3">
    <name type="scientific">Paenibacillus alginolyticus</name>
    <dbReference type="NCBI Taxonomy" id="59839"/>
    <lineage>
        <taxon>Bacteria</taxon>
        <taxon>Bacillati</taxon>
        <taxon>Bacillota</taxon>
        <taxon>Bacilli</taxon>
        <taxon>Bacillales</taxon>
        <taxon>Paenibacillaceae</taxon>
        <taxon>Paenibacillus</taxon>
    </lineage>
</organism>
<gene>
    <name evidence="2" type="ORF">M5X19_28950</name>
</gene>
<dbReference type="EMBL" id="JAMDMX010000115">
    <property type="protein sequence ID" value="MCY9696899.1"/>
    <property type="molecule type" value="Genomic_DNA"/>
</dbReference>
<keyword evidence="3" id="KW-1185">Reference proteome</keyword>
<comment type="caution">
    <text evidence="2">The sequence shown here is derived from an EMBL/GenBank/DDBJ whole genome shotgun (WGS) entry which is preliminary data.</text>
</comment>
<evidence type="ECO:0000259" key="1">
    <source>
        <dbReference type="Pfam" id="PF13699"/>
    </source>
</evidence>
<name>A0ABT4GL17_9BACL</name>
<dbReference type="Proteomes" id="UP001527099">
    <property type="component" value="Unassembled WGS sequence"/>
</dbReference>
<dbReference type="InterPro" id="IPR025295">
    <property type="entry name" value="eCIS_core_dom"/>
</dbReference>
<evidence type="ECO:0000313" key="3">
    <source>
        <dbReference type="Proteomes" id="UP001527099"/>
    </source>
</evidence>
<reference evidence="2 3" key="1">
    <citation type="submission" date="2022-05" db="EMBL/GenBank/DDBJ databases">
        <title>Genome Sequencing of Bee-Associated Microbes.</title>
        <authorList>
            <person name="Dunlap C."/>
        </authorList>
    </citation>
    <scope>NUCLEOTIDE SEQUENCE [LARGE SCALE GENOMIC DNA]</scope>
    <source>
        <strain evidence="2 3">NRRL B-14421</strain>
    </source>
</reference>
<accession>A0ABT4GL17</accession>
<dbReference type="Pfam" id="PF13699">
    <property type="entry name" value="eCIS_core"/>
    <property type="match status" value="1"/>
</dbReference>
<evidence type="ECO:0000313" key="2">
    <source>
        <dbReference type="EMBL" id="MCY9696899.1"/>
    </source>
</evidence>